<reference evidence="7" key="1">
    <citation type="submission" date="2017-04" db="EMBL/GenBank/DDBJ databases">
        <authorList>
            <person name="Varghese N."/>
            <person name="Submissions S."/>
        </authorList>
    </citation>
    <scope>NUCLEOTIDE SEQUENCE [LARGE SCALE GENOMIC DNA]</scope>
    <source>
        <strain evidence="7">USBA 82</strain>
    </source>
</reference>
<comment type="subcellular location">
    <subcellularLocation>
        <location evidence="1">Cytoplasm</location>
    </subcellularLocation>
</comment>
<dbReference type="Proteomes" id="UP000193355">
    <property type="component" value="Unassembled WGS sequence"/>
</dbReference>
<dbReference type="RefSeq" id="WP_085544259.1">
    <property type="nucleotide sequence ID" value="NZ_FXBB01000009.1"/>
</dbReference>
<dbReference type="GO" id="GO:0007165">
    <property type="term" value="P:signal transduction"/>
    <property type="evidence" value="ECO:0007669"/>
    <property type="project" value="InterPro"/>
</dbReference>
<evidence type="ECO:0000256" key="4">
    <source>
        <dbReference type="ARBA" id="ARBA00022500"/>
    </source>
</evidence>
<proteinExistence type="predicted"/>
<dbReference type="FunFam" id="2.40.50.180:FF:000002">
    <property type="entry name" value="Chemotaxis protein CheW"/>
    <property type="match status" value="1"/>
</dbReference>
<name>A0A1X7J6Z0_9BACT</name>
<dbReference type="Pfam" id="PF01584">
    <property type="entry name" value="CheW"/>
    <property type="match status" value="1"/>
</dbReference>
<sequence length="158" mass="17649">MEQLSGKYLTFSLGKEEYGIPIGRVKEIIGMMEITEVPRTPSFIRGVINLRGKIIPLMDLRLKFGLQEKEYTERTCIIVVEMIGEERSIQMMGVVVDMVSEVVNITEGETEAPPQYGGGQVRFLAGMGKVKGKVVMLLDVHKVLDDQEMAMIKEIKGA</sequence>
<gene>
    <name evidence="6" type="ORF">SAMN06275492_10938</name>
</gene>
<dbReference type="PROSITE" id="PS50851">
    <property type="entry name" value="CHEW"/>
    <property type="match status" value="1"/>
</dbReference>
<accession>A0A1X7J6Z0</accession>
<dbReference type="Gene3D" id="2.30.30.40">
    <property type="entry name" value="SH3 Domains"/>
    <property type="match status" value="1"/>
</dbReference>
<dbReference type="SMART" id="SM00260">
    <property type="entry name" value="CheW"/>
    <property type="match status" value="1"/>
</dbReference>
<evidence type="ECO:0000256" key="2">
    <source>
        <dbReference type="ARBA" id="ARBA00021483"/>
    </source>
</evidence>
<evidence type="ECO:0000256" key="1">
    <source>
        <dbReference type="ARBA" id="ARBA00004496"/>
    </source>
</evidence>
<organism evidence="6 7">
    <name type="scientific">Dethiosulfovibrio salsuginis</name>
    <dbReference type="NCBI Taxonomy" id="561720"/>
    <lineage>
        <taxon>Bacteria</taxon>
        <taxon>Thermotogati</taxon>
        <taxon>Synergistota</taxon>
        <taxon>Synergistia</taxon>
        <taxon>Synergistales</taxon>
        <taxon>Dethiosulfovibrionaceae</taxon>
        <taxon>Dethiosulfovibrio</taxon>
    </lineage>
</organism>
<feature type="domain" description="CheW-like" evidence="5">
    <location>
        <begin position="5"/>
        <end position="149"/>
    </location>
</feature>
<keyword evidence="3" id="KW-0963">Cytoplasm</keyword>
<dbReference type="InterPro" id="IPR036061">
    <property type="entry name" value="CheW-like_dom_sf"/>
</dbReference>
<evidence type="ECO:0000313" key="7">
    <source>
        <dbReference type="Proteomes" id="UP000193355"/>
    </source>
</evidence>
<dbReference type="GO" id="GO:0006935">
    <property type="term" value="P:chemotaxis"/>
    <property type="evidence" value="ECO:0007669"/>
    <property type="project" value="UniProtKB-KW"/>
</dbReference>
<dbReference type="AlphaFoldDB" id="A0A1X7J6Z0"/>
<dbReference type="STRING" id="561720.SAMN06275492_10938"/>
<evidence type="ECO:0000259" key="5">
    <source>
        <dbReference type="PROSITE" id="PS50851"/>
    </source>
</evidence>
<protein>
    <recommendedName>
        <fullName evidence="2">Chemotaxis protein CheW</fullName>
    </recommendedName>
</protein>
<dbReference type="PANTHER" id="PTHR22617">
    <property type="entry name" value="CHEMOTAXIS SENSOR HISTIDINE KINASE-RELATED"/>
    <property type="match status" value="1"/>
</dbReference>
<dbReference type="Gene3D" id="2.40.50.180">
    <property type="entry name" value="CheA-289, Domain 4"/>
    <property type="match status" value="1"/>
</dbReference>
<dbReference type="InterPro" id="IPR039315">
    <property type="entry name" value="CheW"/>
</dbReference>
<dbReference type="SUPFAM" id="SSF50341">
    <property type="entry name" value="CheW-like"/>
    <property type="match status" value="1"/>
</dbReference>
<dbReference type="EMBL" id="FXBB01000009">
    <property type="protein sequence ID" value="SMG23503.1"/>
    <property type="molecule type" value="Genomic_DNA"/>
</dbReference>
<dbReference type="PANTHER" id="PTHR22617:SF41">
    <property type="entry name" value="CHEMOTAXIS SIGNAL TRANSDUCTION SYSTEM ADAPTOR PROTEIN CHEW"/>
    <property type="match status" value="1"/>
</dbReference>
<evidence type="ECO:0000256" key="3">
    <source>
        <dbReference type="ARBA" id="ARBA00022490"/>
    </source>
</evidence>
<dbReference type="OrthoDB" id="9794382at2"/>
<keyword evidence="7" id="KW-1185">Reference proteome</keyword>
<keyword evidence="4" id="KW-0145">Chemotaxis</keyword>
<dbReference type="InterPro" id="IPR002545">
    <property type="entry name" value="CheW-lke_dom"/>
</dbReference>
<dbReference type="GO" id="GO:0005829">
    <property type="term" value="C:cytosol"/>
    <property type="evidence" value="ECO:0007669"/>
    <property type="project" value="TreeGrafter"/>
</dbReference>
<evidence type="ECO:0000313" key="6">
    <source>
        <dbReference type="EMBL" id="SMG23503.1"/>
    </source>
</evidence>